<keyword evidence="1" id="KW-0378">Hydrolase</keyword>
<name>A0ABP9BSS3_9MICC</name>
<dbReference type="Gene3D" id="3.20.20.370">
    <property type="entry name" value="Glycoside hydrolase/deacetylase"/>
    <property type="match status" value="1"/>
</dbReference>
<dbReference type="EMBL" id="BAABKP010000003">
    <property type="protein sequence ID" value="GAA4798032.1"/>
    <property type="molecule type" value="Genomic_DNA"/>
</dbReference>
<sequence>MTLAVDLNSDSGEAYGSWSMGDDETMMGIVSSANIACGYHAGDPSVMRATCTAAVAQGVAIGAHVAYPDLAGFGRRFMDMTATELTDAVIYQIGALQAVASMTGGQVTYCKPHGGLYNAIVHHEAQAQAVATALAELNRASGTNLSVLCLPNSEIERRAKDAGVEVFYEAFADRGYTPQGTLLSRRETGAVIHDPVQVAERVLRMVVDREVIAVDGNRVALEADSICVHGDTPGAVALAGAVRSKLEDTGVQVRAFSKGL</sequence>
<keyword evidence="3" id="KW-1185">Reference proteome</keyword>
<proteinExistence type="inferred from homology"/>
<dbReference type="NCBIfam" id="NF003814">
    <property type="entry name" value="PRK05406.1-3"/>
    <property type="match status" value="1"/>
</dbReference>
<dbReference type="HAMAP" id="MF_00691">
    <property type="entry name" value="PxpA"/>
    <property type="match status" value="1"/>
</dbReference>
<dbReference type="Proteomes" id="UP001500187">
    <property type="component" value="Unassembled WGS sequence"/>
</dbReference>
<organism evidence="2 3">
    <name type="scientific">Rothia endophytica</name>
    <dbReference type="NCBI Taxonomy" id="1324766"/>
    <lineage>
        <taxon>Bacteria</taxon>
        <taxon>Bacillati</taxon>
        <taxon>Actinomycetota</taxon>
        <taxon>Actinomycetes</taxon>
        <taxon>Micrococcales</taxon>
        <taxon>Micrococcaceae</taxon>
        <taxon>Rothia</taxon>
    </lineage>
</organism>
<protein>
    <recommendedName>
        <fullName evidence="1">5-oxoprolinase subunit A</fullName>
        <shortName evidence="1">5-OPase subunit A</shortName>
        <ecNumber evidence="1">3.5.2.9</ecNumber>
    </recommendedName>
    <alternativeName>
        <fullName evidence="1">5-oxoprolinase (ATP-hydrolyzing) subunit A</fullName>
    </alternativeName>
</protein>
<comment type="catalytic activity">
    <reaction evidence="1">
        <text>5-oxo-L-proline + ATP + 2 H2O = L-glutamate + ADP + phosphate + H(+)</text>
        <dbReference type="Rhea" id="RHEA:10348"/>
        <dbReference type="ChEBI" id="CHEBI:15377"/>
        <dbReference type="ChEBI" id="CHEBI:15378"/>
        <dbReference type="ChEBI" id="CHEBI:29985"/>
        <dbReference type="ChEBI" id="CHEBI:30616"/>
        <dbReference type="ChEBI" id="CHEBI:43474"/>
        <dbReference type="ChEBI" id="CHEBI:58402"/>
        <dbReference type="ChEBI" id="CHEBI:456216"/>
        <dbReference type="EC" id="3.5.2.9"/>
    </reaction>
</comment>
<evidence type="ECO:0000313" key="2">
    <source>
        <dbReference type="EMBL" id="GAA4798032.1"/>
    </source>
</evidence>
<keyword evidence="1" id="KW-0067">ATP-binding</keyword>
<dbReference type="SUPFAM" id="SSF88713">
    <property type="entry name" value="Glycoside hydrolase/deacetylase"/>
    <property type="match status" value="1"/>
</dbReference>
<gene>
    <name evidence="1" type="primary">pxpA</name>
    <name evidence="2" type="ORF">GCM10023352_17170</name>
</gene>
<comment type="subunit">
    <text evidence="1">Forms a complex composed of PxpA, PxpB and PxpC.</text>
</comment>
<dbReference type="CDD" id="cd10787">
    <property type="entry name" value="LamB_YcsF_like"/>
    <property type="match status" value="1"/>
</dbReference>
<comment type="similarity">
    <text evidence="1">Belongs to the LamB/PxpA family.</text>
</comment>
<keyword evidence="1" id="KW-0547">Nucleotide-binding</keyword>
<dbReference type="Pfam" id="PF03746">
    <property type="entry name" value="LamB_YcsF"/>
    <property type="match status" value="1"/>
</dbReference>
<dbReference type="InterPro" id="IPR011330">
    <property type="entry name" value="Glyco_hydro/deAcase_b/a-brl"/>
</dbReference>
<comment type="function">
    <text evidence="1">Catalyzes the cleavage of 5-oxoproline to form L-glutamate coupled to the hydrolysis of ATP to ADP and inorganic phosphate.</text>
</comment>
<dbReference type="RefSeq" id="WP_345446494.1">
    <property type="nucleotide sequence ID" value="NZ_BAABKP010000003.1"/>
</dbReference>
<dbReference type="PANTHER" id="PTHR30292">
    <property type="entry name" value="UNCHARACTERIZED PROTEIN YBGL-RELATED"/>
    <property type="match status" value="1"/>
</dbReference>
<reference evidence="3" key="1">
    <citation type="journal article" date="2019" name="Int. J. Syst. Evol. Microbiol.">
        <title>The Global Catalogue of Microorganisms (GCM) 10K type strain sequencing project: providing services to taxonomists for standard genome sequencing and annotation.</title>
        <authorList>
            <consortium name="The Broad Institute Genomics Platform"/>
            <consortium name="The Broad Institute Genome Sequencing Center for Infectious Disease"/>
            <person name="Wu L."/>
            <person name="Ma J."/>
        </authorList>
    </citation>
    <scope>NUCLEOTIDE SEQUENCE [LARGE SCALE GENOMIC DNA]</scope>
    <source>
        <strain evidence="3">JCM 18541</strain>
    </source>
</reference>
<accession>A0ABP9BSS3</accession>
<dbReference type="EC" id="3.5.2.9" evidence="1"/>
<evidence type="ECO:0000313" key="3">
    <source>
        <dbReference type="Proteomes" id="UP001500187"/>
    </source>
</evidence>
<dbReference type="InterPro" id="IPR005501">
    <property type="entry name" value="LamB/YcsF/PxpA-like"/>
</dbReference>
<evidence type="ECO:0000256" key="1">
    <source>
        <dbReference type="HAMAP-Rule" id="MF_00691"/>
    </source>
</evidence>
<comment type="caution">
    <text evidence="2">The sequence shown here is derived from an EMBL/GenBank/DDBJ whole genome shotgun (WGS) entry which is preliminary data.</text>
</comment>
<dbReference type="PANTHER" id="PTHR30292:SF0">
    <property type="entry name" value="5-OXOPROLINASE SUBUNIT A"/>
    <property type="match status" value="1"/>
</dbReference>
<dbReference type="NCBIfam" id="NF003816">
    <property type="entry name" value="PRK05406.1-5"/>
    <property type="match status" value="1"/>
</dbReference>